<evidence type="ECO:0000313" key="1">
    <source>
        <dbReference type="EMBL" id="CAG8798006.1"/>
    </source>
</evidence>
<gene>
    <name evidence="1" type="ORF">RFULGI_LOCUS17430</name>
</gene>
<proteinExistence type="predicted"/>
<sequence length="126" mass="14773">VDNPDLVLPEPNLVGKFSIQLNILKAFLKGITQLAPHQSLITKMHTSQNESVNRIKLNYTDKKQDYPKSYRTRYALAVIHTNNGFLKILQIFFSDQDLLNIGKIWKQREDKRNRNVAEIHKRNDMR</sequence>
<dbReference type="AlphaFoldDB" id="A0A9N9JUI4"/>
<accession>A0A9N9JUI4</accession>
<dbReference type="Proteomes" id="UP000789396">
    <property type="component" value="Unassembled WGS sequence"/>
</dbReference>
<feature type="non-terminal residue" evidence="1">
    <location>
        <position position="126"/>
    </location>
</feature>
<comment type="caution">
    <text evidence="1">The sequence shown here is derived from an EMBL/GenBank/DDBJ whole genome shotgun (WGS) entry which is preliminary data.</text>
</comment>
<evidence type="ECO:0000313" key="2">
    <source>
        <dbReference type="Proteomes" id="UP000789396"/>
    </source>
</evidence>
<dbReference type="OrthoDB" id="2398651at2759"/>
<protein>
    <submittedName>
        <fullName evidence="1">7969_t:CDS:1</fullName>
    </submittedName>
</protein>
<feature type="non-terminal residue" evidence="1">
    <location>
        <position position="1"/>
    </location>
</feature>
<organism evidence="1 2">
    <name type="scientific">Racocetra fulgida</name>
    <dbReference type="NCBI Taxonomy" id="60492"/>
    <lineage>
        <taxon>Eukaryota</taxon>
        <taxon>Fungi</taxon>
        <taxon>Fungi incertae sedis</taxon>
        <taxon>Mucoromycota</taxon>
        <taxon>Glomeromycotina</taxon>
        <taxon>Glomeromycetes</taxon>
        <taxon>Diversisporales</taxon>
        <taxon>Gigasporaceae</taxon>
        <taxon>Racocetra</taxon>
    </lineage>
</organism>
<keyword evidence="2" id="KW-1185">Reference proteome</keyword>
<dbReference type="EMBL" id="CAJVPZ010068375">
    <property type="protein sequence ID" value="CAG8798006.1"/>
    <property type="molecule type" value="Genomic_DNA"/>
</dbReference>
<name>A0A9N9JUI4_9GLOM</name>
<reference evidence="1" key="1">
    <citation type="submission" date="2021-06" db="EMBL/GenBank/DDBJ databases">
        <authorList>
            <person name="Kallberg Y."/>
            <person name="Tangrot J."/>
            <person name="Rosling A."/>
        </authorList>
    </citation>
    <scope>NUCLEOTIDE SEQUENCE</scope>
    <source>
        <strain evidence="1">IN212</strain>
    </source>
</reference>